<protein>
    <submittedName>
        <fullName evidence="2">Uncharacterized protein</fullName>
    </submittedName>
</protein>
<dbReference type="AlphaFoldDB" id="A0A1Y1IQQ3"/>
<organism evidence="2 3">
    <name type="scientific">Klebsormidium nitens</name>
    <name type="common">Green alga</name>
    <name type="synonym">Ulothrix nitens</name>
    <dbReference type="NCBI Taxonomy" id="105231"/>
    <lineage>
        <taxon>Eukaryota</taxon>
        <taxon>Viridiplantae</taxon>
        <taxon>Streptophyta</taxon>
        <taxon>Klebsormidiophyceae</taxon>
        <taxon>Klebsormidiales</taxon>
        <taxon>Klebsormidiaceae</taxon>
        <taxon>Klebsormidium</taxon>
    </lineage>
</organism>
<name>A0A1Y1IQQ3_KLENI</name>
<keyword evidence="3" id="KW-1185">Reference proteome</keyword>
<feature type="region of interest" description="Disordered" evidence="1">
    <location>
        <begin position="1"/>
        <end position="126"/>
    </location>
</feature>
<evidence type="ECO:0000313" key="2">
    <source>
        <dbReference type="EMBL" id="GAQ93180.1"/>
    </source>
</evidence>
<feature type="compositionally biased region" description="Gly residues" evidence="1">
    <location>
        <begin position="87"/>
        <end position="96"/>
    </location>
</feature>
<dbReference type="EMBL" id="DF238294">
    <property type="protein sequence ID" value="GAQ93180.1"/>
    <property type="molecule type" value="Genomic_DNA"/>
</dbReference>
<dbReference type="Proteomes" id="UP000054558">
    <property type="component" value="Unassembled WGS sequence"/>
</dbReference>
<sequence>MDADVGGPAFRRAAMGPTVRGRGGRGTRPEAGQWGRRRRAHKAAGYCSDSALSNLRVGRRGTNNQSGVGFQQPRRSAGQTGRMPGESVGGSAGRGVGQIACVSDSASEEEDGSDSEHSGDSEEYSE</sequence>
<gene>
    <name evidence="2" type="ORF">KFL_013450020</name>
</gene>
<feature type="compositionally biased region" description="Polar residues" evidence="1">
    <location>
        <begin position="61"/>
        <end position="79"/>
    </location>
</feature>
<feature type="non-terminal residue" evidence="2">
    <location>
        <position position="126"/>
    </location>
</feature>
<evidence type="ECO:0000256" key="1">
    <source>
        <dbReference type="SAM" id="MobiDB-lite"/>
    </source>
</evidence>
<reference evidence="2 3" key="1">
    <citation type="journal article" date="2014" name="Nat. Commun.">
        <title>Klebsormidium flaccidum genome reveals primary factors for plant terrestrial adaptation.</title>
        <authorList>
            <person name="Hori K."/>
            <person name="Maruyama F."/>
            <person name="Fujisawa T."/>
            <person name="Togashi T."/>
            <person name="Yamamoto N."/>
            <person name="Seo M."/>
            <person name="Sato S."/>
            <person name="Yamada T."/>
            <person name="Mori H."/>
            <person name="Tajima N."/>
            <person name="Moriyama T."/>
            <person name="Ikeuchi M."/>
            <person name="Watanabe M."/>
            <person name="Wada H."/>
            <person name="Kobayashi K."/>
            <person name="Saito M."/>
            <person name="Masuda T."/>
            <person name="Sasaki-Sekimoto Y."/>
            <person name="Mashiguchi K."/>
            <person name="Awai K."/>
            <person name="Shimojima M."/>
            <person name="Masuda S."/>
            <person name="Iwai M."/>
            <person name="Nobusawa T."/>
            <person name="Narise T."/>
            <person name="Kondo S."/>
            <person name="Saito H."/>
            <person name="Sato R."/>
            <person name="Murakawa M."/>
            <person name="Ihara Y."/>
            <person name="Oshima-Yamada Y."/>
            <person name="Ohtaka K."/>
            <person name="Satoh M."/>
            <person name="Sonobe K."/>
            <person name="Ishii M."/>
            <person name="Ohtani R."/>
            <person name="Kanamori-Sato M."/>
            <person name="Honoki R."/>
            <person name="Miyazaki D."/>
            <person name="Mochizuki H."/>
            <person name="Umetsu J."/>
            <person name="Higashi K."/>
            <person name="Shibata D."/>
            <person name="Kamiya Y."/>
            <person name="Sato N."/>
            <person name="Nakamura Y."/>
            <person name="Tabata S."/>
            <person name="Ida S."/>
            <person name="Kurokawa K."/>
            <person name="Ohta H."/>
        </authorList>
    </citation>
    <scope>NUCLEOTIDE SEQUENCE [LARGE SCALE GENOMIC DNA]</scope>
    <source>
        <strain evidence="2 3">NIES-2285</strain>
    </source>
</reference>
<proteinExistence type="predicted"/>
<evidence type="ECO:0000313" key="3">
    <source>
        <dbReference type="Proteomes" id="UP000054558"/>
    </source>
</evidence>
<accession>A0A1Y1IQQ3</accession>